<dbReference type="EC" id="6.3.4.15" evidence="5"/>
<keyword evidence="1 5" id="KW-0436">Ligase</keyword>
<dbReference type="NCBIfam" id="TIGR00121">
    <property type="entry name" value="birA_ligase"/>
    <property type="match status" value="1"/>
</dbReference>
<comment type="caution">
    <text evidence="7">The sequence shown here is derived from an EMBL/GenBank/DDBJ whole genome shotgun (WGS) entry which is preliminary data.</text>
</comment>
<dbReference type="SUPFAM" id="SSF46785">
    <property type="entry name" value="Winged helix' DNA-binding domain"/>
    <property type="match status" value="1"/>
</dbReference>
<dbReference type="SUPFAM" id="SSF55681">
    <property type="entry name" value="Class II aaRS and biotin synthetases"/>
    <property type="match status" value="1"/>
</dbReference>
<dbReference type="InterPro" id="IPR036388">
    <property type="entry name" value="WH-like_DNA-bd_sf"/>
</dbReference>
<feature type="binding site" evidence="5">
    <location>
        <position position="192"/>
    </location>
    <ligand>
        <name>biotin</name>
        <dbReference type="ChEBI" id="CHEBI:57586"/>
    </ligand>
</feature>
<dbReference type="HAMAP" id="MF_00978">
    <property type="entry name" value="Bifunct_BirA"/>
    <property type="match status" value="1"/>
</dbReference>
<reference evidence="7 8" key="1">
    <citation type="submission" date="2016-02" db="EMBL/GenBank/DDBJ databases">
        <authorList>
            <person name="Wen L."/>
            <person name="He K."/>
            <person name="Yang H."/>
        </authorList>
    </citation>
    <scope>NUCLEOTIDE SEQUENCE [LARGE SCALE GENOMIC DNA]</scope>
    <source>
        <strain evidence="7 8">MJR8628A</strain>
    </source>
</reference>
<dbReference type="eggNOG" id="COG1654">
    <property type="taxonomic scope" value="Bacteria"/>
</dbReference>
<dbReference type="PANTHER" id="PTHR12835:SF5">
    <property type="entry name" value="BIOTIN--PROTEIN LIGASE"/>
    <property type="match status" value="1"/>
</dbReference>
<dbReference type="AlphaFoldDB" id="A0A135YR88"/>
<keyword evidence="3 5" id="KW-0067">ATP-binding</keyword>
<dbReference type="GO" id="GO:0016740">
    <property type="term" value="F:transferase activity"/>
    <property type="evidence" value="ECO:0007669"/>
    <property type="project" value="UniProtKB-ARBA"/>
</dbReference>
<dbReference type="STRING" id="1261.HMPREF3195_01214"/>
<evidence type="ECO:0000256" key="2">
    <source>
        <dbReference type="ARBA" id="ARBA00022741"/>
    </source>
</evidence>
<sequence>MRRTKMKSTKEKIIDILIDNKDKYISGESISEKLEVSRASVWKHIKNLEKEGYQIESKTSQGYKLIGRTDTANPSYEISHRLKTSFMGQRVEYFKTIDSTNIQANKIASQSPEGTVVLADEQTKGKGRIGRTWVSEQNKGLYFSTILKPDIALMQAPFITQLVAASLTKTFLDLGIEISIKWPNDLIYKGKKVAGILTEMSAEIDHISYIIVGIGINLYKKDFEDEIKDKATSFANEGIEIDRIEFLRKFFPNFEDLYEKFKAGDKRECLDILRSRSAVLGREVYKIKEGERVKVFARDIDDIGNLIVEHESGQIETVFTGEISIRGLDSYI</sequence>
<dbReference type="InterPro" id="IPR004408">
    <property type="entry name" value="Biotin_CoA_COase_ligase"/>
</dbReference>
<dbReference type="InterPro" id="IPR004143">
    <property type="entry name" value="BPL_LPL_catalytic"/>
</dbReference>
<dbReference type="InterPro" id="IPR003142">
    <property type="entry name" value="BPL_C"/>
</dbReference>
<dbReference type="Pfam" id="PF02237">
    <property type="entry name" value="BPL_C"/>
    <property type="match status" value="1"/>
</dbReference>
<keyword evidence="5" id="KW-0804">Transcription</keyword>
<dbReference type="PROSITE" id="PS51733">
    <property type="entry name" value="BPL_LPL_CATALYTIC"/>
    <property type="match status" value="1"/>
</dbReference>
<dbReference type="GO" id="GO:0004077">
    <property type="term" value="F:biotin--[biotin carboxyl-carrier protein] ligase activity"/>
    <property type="evidence" value="ECO:0007669"/>
    <property type="project" value="UniProtKB-UniRule"/>
</dbReference>
<dbReference type="InterPro" id="IPR045864">
    <property type="entry name" value="aa-tRNA-synth_II/BPL/LPL"/>
</dbReference>
<dbReference type="Pfam" id="PF03099">
    <property type="entry name" value="BPL_LplA_LipB"/>
    <property type="match status" value="1"/>
</dbReference>
<protein>
    <recommendedName>
        <fullName evidence="5">Bifunctional ligase/repressor BirA</fullName>
    </recommendedName>
    <alternativeName>
        <fullName evidence="5">Biotin--[acetyl-CoA-carboxylase] ligase</fullName>
        <ecNumber evidence="5">6.3.4.15</ecNumber>
    </alternativeName>
    <alternativeName>
        <fullName evidence="5">Biotin--protein ligase</fullName>
    </alternativeName>
    <alternativeName>
        <fullName evidence="5">Biotin-[acetyl-CoA carboxylase] synthetase</fullName>
    </alternativeName>
</protein>
<dbReference type="PATRIC" id="fig|1261.5.peg.1216"/>
<evidence type="ECO:0000256" key="4">
    <source>
        <dbReference type="ARBA" id="ARBA00023267"/>
    </source>
</evidence>
<dbReference type="GO" id="GO:0005737">
    <property type="term" value="C:cytoplasm"/>
    <property type="evidence" value="ECO:0007669"/>
    <property type="project" value="TreeGrafter"/>
</dbReference>
<dbReference type="CDD" id="cd16442">
    <property type="entry name" value="BPL"/>
    <property type="match status" value="1"/>
</dbReference>
<dbReference type="InterPro" id="IPR036390">
    <property type="entry name" value="WH_DNA-bd_sf"/>
</dbReference>
<dbReference type="eggNOG" id="COG0340">
    <property type="taxonomic scope" value="Bacteria"/>
</dbReference>
<dbReference type="InterPro" id="IPR008988">
    <property type="entry name" value="Transcriptional_repressor_C"/>
</dbReference>
<keyword evidence="5" id="KW-0238">DNA-binding</keyword>
<evidence type="ECO:0000256" key="5">
    <source>
        <dbReference type="HAMAP-Rule" id="MF_00978"/>
    </source>
</evidence>
<accession>A0A135YR88</accession>
<dbReference type="GO" id="GO:0003677">
    <property type="term" value="F:DNA binding"/>
    <property type="evidence" value="ECO:0007669"/>
    <property type="project" value="UniProtKB-UniRule"/>
</dbReference>
<dbReference type="PANTHER" id="PTHR12835">
    <property type="entry name" value="BIOTIN PROTEIN LIGASE"/>
    <property type="match status" value="1"/>
</dbReference>
<keyword evidence="5" id="KW-0805">Transcription regulation</keyword>
<dbReference type="EMBL" id="LSQZ01000062">
    <property type="protein sequence ID" value="KXI11890.1"/>
    <property type="molecule type" value="Genomic_DNA"/>
</dbReference>
<dbReference type="GO" id="GO:0009249">
    <property type="term" value="P:protein lipoylation"/>
    <property type="evidence" value="ECO:0007669"/>
    <property type="project" value="UniProtKB-ARBA"/>
</dbReference>
<dbReference type="Gene3D" id="3.30.930.10">
    <property type="entry name" value="Bira Bifunctional Protein, Domain 2"/>
    <property type="match status" value="1"/>
</dbReference>
<proteinExistence type="inferred from homology"/>
<evidence type="ECO:0000313" key="8">
    <source>
        <dbReference type="Proteomes" id="UP000070326"/>
    </source>
</evidence>
<evidence type="ECO:0000259" key="6">
    <source>
        <dbReference type="PROSITE" id="PS51733"/>
    </source>
</evidence>
<evidence type="ECO:0000256" key="1">
    <source>
        <dbReference type="ARBA" id="ARBA00022598"/>
    </source>
</evidence>
<dbReference type="GO" id="GO:0006355">
    <property type="term" value="P:regulation of DNA-templated transcription"/>
    <property type="evidence" value="ECO:0007669"/>
    <property type="project" value="UniProtKB-UniRule"/>
</dbReference>
<comment type="similarity">
    <text evidence="5">Belongs to the biotin--protein ligase family.</text>
</comment>
<comment type="catalytic activity">
    <reaction evidence="5">
        <text>biotin + L-lysyl-[protein] + ATP = N(6)-biotinyl-L-lysyl-[protein] + AMP + diphosphate + H(+)</text>
        <dbReference type="Rhea" id="RHEA:11756"/>
        <dbReference type="Rhea" id="RHEA-COMP:9752"/>
        <dbReference type="Rhea" id="RHEA-COMP:10505"/>
        <dbReference type="ChEBI" id="CHEBI:15378"/>
        <dbReference type="ChEBI" id="CHEBI:29969"/>
        <dbReference type="ChEBI" id="CHEBI:30616"/>
        <dbReference type="ChEBI" id="CHEBI:33019"/>
        <dbReference type="ChEBI" id="CHEBI:57586"/>
        <dbReference type="ChEBI" id="CHEBI:83144"/>
        <dbReference type="ChEBI" id="CHEBI:456215"/>
        <dbReference type="EC" id="6.3.4.15"/>
    </reaction>
</comment>
<dbReference type="InterPro" id="IPR013196">
    <property type="entry name" value="HTH_11"/>
</dbReference>
<dbReference type="GO" id="GO:0005524">
    <property type="term" value="F:ATP binding"/>
    <property type="evidence" value="ECO:0007669"/>
    <property type="project" value="UniProtKB-UniRule"/>
</dbReference>
<comment type="function">
    <text evidence="5">Acts both as a biotin--[acetyl-CoA-carboxylase] ligase and a repressor.</text>
</comment>
<dbReference type="Gene3D" id="2.30.30.100">
    <property type="match status" value="1"/>
</dbReference>
<comment type="caution">
    <text evidence="5">Lacks conserved residue(s) required for the propagation of feature annotation.</text>
</comment>
<evidence type="ECO:0000313" key="7">
    <source>
        <dbReference type="EMBL" id="KXI11890.1"/>
    </source>
</evidence>
<organism evidence="7 8">
    <name type="scientific">Peptostreptococcus anaerobius</name>
    <dbReference type="NCBI Taxonomy" id="1261"/>
    <lineage>
        <taxon>Bacteria</taxon>
        <taxon>Bacillati</taxon>
        <taxon>Bacillota</taxon>
        <taxon>Clostridia</taxon>
        <taxon>Peptostreptococcales</taxon>
        <taxon>Peptostreptococcaceae</taxon>
        <taxon>Peptostreptococcus</taxon>
    </lineage>
</organism>
<keyword evidence="4 5" id="KW-0092">Biotin</keyword>
<keyword evidence="5" id="KW-0678">Repressor</keyword>
<dbReference type="Gene3D" id="1.10.10.10">
    <property type="entry name" value="Winged helix-like DNA-binding domain superfamily/Winged helix DNA-binding domain"/>
    <property type="match status" value="1"/>
</dbReference>
<feature type="binding site" evidence="5">
    <location>
        <position position="122"/>
    </location>
    <ligand>
        <name>biotin</name>
        <dbReference type="ChEBI" id="CHEBI:57586"/>
    </ligand>
</feature>
<feature type="domain" description="BPL/LPL catalytic" evidence="6">
    <location>
        <begin position="76"/>
        <end position="262"/>
    </location>
</feature>
<name>A0A135YR88_9FIRM</name>
<feature type="DNA-binding region" description="H-T-H motif" evidence="5">
    <location>
        <begin position="27"/>
        <end position="46"/>
    </location>
</feature>
<evidence type="ECO:0000256" key="3">
    <source>
        <dbReference type="ARBA" id="ARBA00022840"/>
    </source>
</evidence>
<dbReference type="InterPro" id="IPR030855">
    <property type="entry name" value="Bifunct_BirA"/>
</dbReference>
<gene>
    <name evidence="5" type="primary">birA</name>
    <name evidence="7" type="ORF">HMPREF3195_01214</name>
</gene>
<dbReference type="SUPFAM" id="SSF50037">
    <property type="entry name" value="C-terminal domain of transcriptional repressors"/>
    <property type="match status" value="1"/>
</dbReference>
<dbReference type="Pfam" id="PF08279">
    <property type="entry name" value="HTH_11"/>
    <property type="match status" value="1"/>
</dbReference>
<dbReference type="Proteomes" id="UP000070326">
    <property type="component" value="Unassembled WGS sequence"/>
</dbReference>
<keyword evidence="2 5" id="KW-0547">Nucleotide-binding</keyword>
<feature type="binding site" evidence="5">
    <location>
        <begin position="99"/>
        <end position="101"/>
    </location>
    <ligand>
        <name>biotin</name>
        <dbReference type="ChEBI" id="CHEBI:57586"/>
    </ligand>
</feature>